<dbReference type="EMBL" id="JABFTP020000144">
    <property type="protein sequence ID" value="KAL3282204.1"/>
    <property type="molecule type" value="Genomic_DNA"/>
</dbReference>
<sequence length="114" mass="13364">MKYDRLAINGEIFTLEQLERNNENKEEKGENTETTSKEKQGARTLSNRLPSNGVEDERPMEITRGENSKNDKEDEHCKIMEHEKNESKKQNLKEKQINMKNTGRNEDENTTTHQ</sequence>
<reference evidence="2 3" key="1">
    <citation type="journal article" date="2021" name="BMC Biol.">
        <title>Horizontally acquired antibacterial genes associated with adaptive radiation of ladybird beetles.</title>
        <authorList>
            <person name="Li H.S."/>
            <person name="Tang X.F."/>
            <person name="Huang Y.H."/>
            <person name="Xu Z.Y."/>
            <person name="Chen M.L."/>
            <person name="Du X.Y."/>
            <person name="Qiu B.Y."/>
            <person name="Chen P.T."/>
            <person name="Zhang W."/>
            <person name="Slipinski A."/>
            <person name="Escalona H.E."/>
            <person name="Waterhouse R.M."/>
            <person name="Zwick A."/>
            <person name="Pang H."/>
        </authorList>
    </citation>
    <scope>NUCLEOTIDE SEQUENCE [LARGE SCALE GENOMIC DNA]</scope>
    <source>
        <strain evidence="2">SYSU2018</strain>
    </source>
</reference>
<evidence type="ECO:0000313" key="3">
    <source>
        <dbReference type="Proteomes" id="UP001516400"/>
    </source>
</evidence>
<protein>
    <submittedName>
        <fullName evidence="2">Uncharacterized protein</fullName>
    </submittedName>
</protein>
<gene>
    <name evidence="2" type="ORF">HHI36_005398</name>
</gene>
<name>A0ABD2NUN4_9CUCU</name>
<dbReference type="Proteomes" id="UP001516400">
    <property type="component" value="Unassembled WGS sequence"/>
</dbReference>
<feature type="compositionally biased region" description="Basic and acidic residues" evidence="1">
    <location>
        <begin position="18"/>
        <end position="41"/>
    </location>
</feature>
<organism evidence="2 3">
    <name type="scientific">Cryptolaemus montrouzieri</name>
    <dbReference type="NCBI Taxonomy" id="559131"/>
    <lineage>
        <taxon>Eukaryota</taxon>
        <taxon>Metazoa</taxon>
        <taxon>Ecdysozoa</taxon>
        <taxon>Arthropoda</taxon>
        <taxon>Hexapoda</taxon>
        <taxon>Insecta</taxon>
        <taxon>Pterygota</taxon>
        <taxon>Neoptera</taxon>
        <taxon>Endopterygota</taxon>
        <taxon>Coleoptera</taxon>
        <taxon>Polyphaga</taxon>
        <taxon>Cucujiformia</taxon>
        <taxon>Coccinelloidea</taxon>
        <taxon>Coccinellidae</taxon>
        <taxon>Scymninae</taxon>
        <taxon>Scymnini</taxon>
        <taxon>Cryptolaemus</taxon>
    </lineage>
</organism>
<keyword evidence="3" id="KW-1185">Reference proteome</keyword>
<evidence type="ECO:0000256" key="1">
    <source>
        <dbReference type="SAM" id="MobiDB-lite"/>
    </source>
</evidence>
<proteinExistence type="predicted"/>
<evidence type="ECO:0000313" key="2">
    <source>
        <dbReference type="EMBL" id="KAL3282204.1"/>
    </source>
</evidence>
<accession>A0ABD2NUN4</accession>
<dbReference type="AlphaFoldDB" id="A0ABD2NUN4"/>
<feature type="compositionally biased region" description="Basic and acidic residues" evidence="1">
    <location>
        <begin position="55"/>
        <end position="107"/>
    </location>
</feature>
<comment type="caution">
    <text evidence="2">The sequence shown here is derived from an EMBL/GenBank/DDBJ whole genome shotgun (WGS) entry which is preliminary data.</text>
</comment>
<feature type="region of interest" description="Disordered" evidence="1">
    <location>
        <begin position="18"/>
        <end position="114"/>
    </location>
</feature>